<comment type="caution">
    <text evidence="1">The sequence shown here is derived from an EMBL/GenBank/DDBJ whole genome shotgun (WGS) entry which is preliminary data.</text>
</comment>
<sequence>MEEKRSSDARYLWKPEDDQAQRRTEHDTVTCFRTSPRCKF</sequence>
<evidence type="ECO:0000313" key="2">
    <source>
        <dbReference type="Proteomes" id="UP000215914"/>
    </source>
</evidence>
<proteinExistence type="predicted"/>
<accession>A0A9K3HPW0</accession>
<gene>
    <name evidence="1" type="ORF">HanXRQr2_Chr11g0496601</name>
</gene>
<organism evidence="1 2">
    <name type="scientific">Helianthus annuus</name>
    <name type="common">Common sunflower</name>
    <dbReference type="NCBI Taxonomy" id="4232"/>
    <lineage>
        <taxon>Eukaryota</taxon>
        <taxon>Viridiplantae</taxon>
        <taxon>Streptophyta</taxon>
        <taxon>Embryophyta</taxon>
        <taxon>Tracheophyta</taxon>
        <taxon>Spermatophyta</taxon>
        <taxon>Magnoliopsida</taxon>
        <taxon>eudicotyledons</taxon>
        <taxon>Gunneridae</taxon>
        <taxon>Pentapetalae</taxon>
        <taxon>asterids</taxon>
        <taxon>campanulids</taxon>
        <taxon>Asterales</taxon>
        <taxon>Asteraceae</taxon>
        <taxon>Asteroideae</taxon>
        <taxon>Heliantheae alliance</taxon>
        <taxon>Heliantheae</taxon>
        <taxon>Helianthus</taxon>
    </lineage>
</organism>
<evidence type="ECO:0000313" key="1">
    <source>
        <dbReference type="EMBL" id="KAF5782502.1"/>
    </source>
</evidence>
<dbReference type="Gramene" id="mRNA:HanXRQr2_Chr11g0496601">
    <property type="protein sequence ID" value="mRNA:HanXRQr2_Chr11g0496601"/>
    <property type="gene ID" value="HanXRQr2_Chr11g0496601"/>
</dbReference>
<dbReference type="AlphaFoldDB" id="A0A9K3HPW0"/>
<reference evidence="1" key="2">
    <citation type="submission" date="2020-06" db="EMBL/GenBank/DDBJ databases">
        <title>Helianthus annuus Genome sequencing and assembly Release 2.</title>
        <authorList>
            <person name="Gouzy J."/>
            <person name="Langlade N."/>
            <person name="Munos S."/>
        </authorList>
    </citation>
    <scope>NUCLEOTIDE SEQUENCE</scope>
    <source>
        <tissue evidence="1">Leaves</tissue>
    </source>
</reference>
<dbReference type="Proteomes" id="UP000215914">
    <property type="component" value="Unassembled WGS sequence"/>
</dbReference>
<reference evidence="1" key="1">
    <citation type="journal article" date="2017" name="Nature">
        <title>The sunflower genome provides insights into oil metabolism, flowering and Asterid evolution.</title>
        <authorList>
            <person name="Badouin H."/>
            <person name="Gouzy J."/>
            <person name="Grassa C.J."/>
            <person name="Murat F."/>
            <person name="Staton S.E."/>
            <person name="Cottret L."/>
            <person name="Lelandais-Briere C."/>
            <person name="Owens G.L."/>
            <person name="Carrere S."/>
            <person name="Mayjonade B."/>
            <person name="Legrand L."/>
            <person name="Gill N."/>
            <person name="Kane N.C."/>
            <person name="Bowers J.E."/>
            <person name="Hubner S."/>
            <person name="Bellec A."/>
            <person name="Berard A."/>
            <person name="Berges H."/>
            <person name="Blanchet N."/>
            <person name="Boniface M.C."/>
            <person name="Brunel D."/>
            <person name="Catrice O."/>
            <person name="Chaidir N."/>
            <person name="Claudel C."/>
            <person name="Donnadieu C."/>
            <person name="Faraut T."/>
            <person name="Fievet G."/>
            <person name="Helmstetter N."/>
            <person name="King M."/>
            <person name="Knapp S.J."/>
            <person name="Lai Z."/>
            <person name="Le Paslier M.C."/>
            <person name="Lippi Y."/>
            <person name="Lorenzon L."/>
            <person name="Mandel J.R."/>
            <person name="Marage G."/>
            <person name="Marchand G."/>
            <person name="Marquand E."/>
            <person name="Bret-Mestries E."/>
            <person name="Morien E."/>
            <person name="Nambeesan S."/>
            <person name="Nguyen T."/>
            <person name="Pegot-Espagnet P."/>
            <person name="Pouilly N."/>
            <person name="Raftis F."/>
            <person name="Sallet E."/>
            <person name="Schiex T."/>
            <person name="Thomas J."/>
            <person name="Vandecasteele C."/>
            <person name="Vares D."/>
            <person name="Vear F."/>
            <person name="Vautrin S."/>
            <person name="Crespi M."/>
            <person name="Mangin B."/>
            <person name="Burke J.M."/>
            <person name="Salse J."/>
            <person name="Munos S."/>
            <person name="Vincourt P."/>
            <person name="Rieseberg L.H."/>
            <person name="Langlade N.B."/>
        </authorList>
    </citation>
    <scope>NUCLEOTIDE SEQUENCE</scope>
    <source>
        <tissue evidence="1">Leaves</tissue>
    </source>
</reference>
<keyword evidence="2" id="KW-1185">Reference proteome</keyword>
<protein>
    <submittedName>
        <fullName evidence="1">Uncharacterized protein</fullName>
    </submittedName>
</protein>
<name>A0A9K3HPW0_HELAN</name>
<dbReference type="EMBL" id="MNCJ02000326">
    <property type="protein sequence ID" value="KAF5782502.1"/>
    <property type="molecule type" value="Genomic_DNA"/>
</dbReference>